<dbReference type="EMBL" id="OBEG01000001">
    <property type="protein sequence ID" value="SNY78730.1"/>
    <property type="molecule type" value="Genomic_DNA"/>
</dbReference>
<dbReference type="InterPro" id="IPR030678">
    <property type="entry name" value="Peptide/Ni-bd"/>
</dbReference>
<accession>A0A285L1D9</accession>
<dbReference type="STRING" id="1379680.GCA_001612615_02193"/>
<dbReference type="Gene3D" id="3.10.105.10">
    <property type="entry name" value="Dipeptide-binding Protein, Domain 3"/>
    <property type="match status" value="1"/>
</dbReference>
<dbReference type="CDD" id="cd08512">
    <property type="entry name" value="PBP2_NikA_DppA_OppA_like_7"/>
    <property type="match status" value="1"/>
</dbReference>
<protein>
    <submittedName>
        <fullName evidence="2">Peptide/nickel transport system substrate-binding protein</fullName>
    </submittedName>
</protein>
<dbReference type="InterPro" id="IPR039424">
    <property type="entry name" value="SBP_5"/>
</dbReference>
<dbReference type="GO" id="GO:0042597">
    <property type="term" value="C:periplasmic space"/>
    <property type="evidence" value="ECO:0007669"/>
    <property type="project" value="UniProtKB-ARBA"/>
</dbReference>
<evidence type="ECO:0000313" key="3">
    <source>
        <dbReference type="Proteomes" id="UP000219565"/>
    </source>
</evidence>
<dbReference type="GO" id="GO:0015833">
    <property type="term" value="P:peptide transport"/>
    <property type="evidence" value="ECO:0007669"/>
    <property type="project" value="TreeGrafter"/>
</dbReference>
<dbReference type="PANTHER" id="PTHR30290:SF83">
    <property type="entry name" value="ABC TRANSPORTER SUBSTRATE-BINDING PROTEIN"/>
    <property type="match status" value="1"/>
</dbReference>
<dbReference type="PROSITE" id="PS51318">
    <property type="entry name" value="TAT"/>
    <property type="match status" value="1"/>
</dbReference>
<organism evidence="2 3">
    <name type="scientific">Nocardia amikacinitolerans</name>
    <dbReference type="NCBI Taxonomy" id="756689"/>
    <lineage>
        <taxon>Bacteria</taxon>
        <taxon>Bacillati</taxon>
        <taxon>Actinomycetota</taxon>
        <taxon>Actinomycetes</taxon>
        <taxon>Mycobacteriales</taxon>
        <taxon>Nocardiaceae</taxon>
        <taxon>Nocardia</taxon>
    </lineage>
</organism>
<evidence type="ECO:0000259" key="1">
    <source>
        <dbReference type="Pfam" id="PF00496"/>
    </source>
</evidence>
<gene>
    <name evidence="2" type="ORF">SAMN04244553_1375</name>
</gene>
<dbReference type="Gene3D" id="3.90.76.10">
    <property type="entry name" value="Dipeptide-binding Protein, Domain 1"/>
    <property type="match status" value="1"/>
</dbReference>
<keyword evidence="3" id="KW-1185">Reference proteome</keyword>
<dbReference type="Pfam" id="PF00496">
    <property type="entry name" value="SBP_bac_5"/>
    <property type="match status" value="1"/>
</dbReference>
<evidence type="ECO:0000313" key="2">
    <source>
        <dbReference type="EMBL" id="SNY78730.1"/>
    </source>
</evidence>
<dbReference type="InterPro" id="IPR006311">
    <property type="entry name" value="TAT_signal"/>
</dbReference>
<dbReference type="Gene3D" id="3.40.190.10">
    <property type="entry name" value="Periplasmic binding protein-like II"/>
    <property type="match status" value="1"/>
</dbReference>
<dbReference type="AlphaFoldDB" id="A0A285L1D9"/>
<dbReference type="SUPFAM" id="SSF53850">
    <property type="entry name" value="Periplasmic binding protein-like II"/>
    <property type="match status" value="1"/>
</dbReference>
<dbReference type="PIRSF" id="PIRSF002741">
    <property type="entry name" value="MppA"/>
    <property type="match status" value="1"/>
</dbReference>
<dbReference type="PANTHER" id="PTHR30290">
    <property type="entry name" value="PERIPLASMIC BINDING COMPONENT OF ABC TRANSPORTER"/>
    <property type="match status" value="1"/>
</dbReference>
<proteinExistence type="predicted"/>
<name>A0A285L1D9_9NOCA</name>
<feature type="domain" description="Solute-binding protein family 5" evidence="1">
    <location>
        <begin position="102"/>
        <end position="463"/>
    </location>
</feature>
<dbReference type="Proteomes" id="UP000219565">
    <property type="component" value="Unassembled WGS sequence"/>
</dbReference>
<sequence length="551" mass="59196">MASRVNDDCAKARGDMSMTADRRTFLKGTALVATTGALGASALLSACAGGSRGARPVGDTIRFGFLADMQVPDPDIFYEGEGLQVTLSVYEGLVAYKPDSPEIGPALAESWTTTDDGLTYTFKLRPGVTFHDGTPMTAATIIESFHRRAAVNQAPAYLVADVASMSAPDDTTLVIELPHPVEPFLDYLACPWGLKAVSPTAVRTHGVNGDLAQGWLSTHDAGTGPYQITEFVPSSHYTLTAYDGYWGTKPEFTSLRVEIIPDITTQRLLLEQGQLDIVTKGLPIAAIEAMKTNSALTVVEHPTAFKSSIFLNWKKGVFSDREFRQAMRSAVDVPALIEPAYGSTASRSTQFYPAGVLPEGAAPDAPDHDVAPLKALIAKLRDSDKQIDLAYDEAGGATDARVTELLQTQLAALGFTATVRAMPTSQVFALHSTPIGQQPHMLIHGSGGDALNADTTLRIFFRTGVSPINWFNYSNTALDAVMDAGQRSRSKADAQVQWVKGAEIVMDQAWVVNLYDIRDVIVTNSGIGQIVHTLLGLGMVPINLLRKVKAR</sequence>
<dbReference type="GO" id="GO:0043190">
    <property type="term" value="C:ATP-binding cassette (ABC) transporter complex"/>
    <property type="evidence" value="ECO:0007669"/>
    <property type="project" value="InterPro"/>
</dbReference>
<dbReference type="GO" id="GO:1904680">
    <property type="term" value="F:peptide transmembrane transporter activity"/>
    <property type="evidence" value="ECO:0007669"/>
    <property type="project" value="TreeGrafter"/>
</dbReference>
<dbReference type="InterPro" id="IPR000914">
    <property type="entry name" value="SBP_5_dom"/>
</dbReference>
<reference evidence="2 3" key="1">
    <citation type="submission" date="2017-09" db="EMBL/GenBank/DDBJ databases">
        <authorList>
            <person name="Ehlers B."/>
            <person name="Leendertz F.H."/>
        </authorList>
    </citation>
    <scope>NUCLEOTIDE SEQUENCE [LARGE SCALE GENOMIC DNA]</scope>
    <source>
        <strain evidence="2 3">DSM 45537</strain>
    </source>
</reference>